<gene>
    <name evidence="4" type="ORF">ACFOEX_04025</name>
</gene>
<evidence type="ECO:0000313" key="5">
    <source>
        <dbReference type="Proteomes" id="UP001595536"/>
    </source>
</evidence>
<evidence type="ECO:0000259" key="3">
    <source>
        <dbReference type="Pfam" id="PF18912"/>
    </source>
</evidence>
<name>A0ABV7LD34_9HYPH</name>
<comment type="caution">
    <text evidence="4">The sequence shown here is derived from an EMBL/GenBank/DDBJ whole genome shotgun (WGS) entry which is preliminary data.</text>
</comment>
<dbReference type="Pfam" id="PF00156">
    <property type="entry name" value="Pribosyltran"/>
    <property type="match status" value="1"/>
</dbReference>
<feature type="domain" description="Phosphoribosyltransferase" evidence="2">
    <location>
        <begin position="196"/>
        <end position="236"/>
    </location>
</feature>
<feature type="domain" description="Double zinc ribbon" evidence="3">
    <location>
        <begin position="13"/>
        <end position="60"/>
    </location>
</feature>
<dbReference type="InterPro" id="IPR044005">
    <property type="entry name" value="DZR_2"/>
</dbReference>
<proteinExistence type="inferred from homology"/>
<evidence type="ECO:0000259" key="2">
    <source>
        <dbReference type="Pfam" id="PF00156"/>
    </source>
</evidence>
<dbReference type="RefSeq" id="WP_376832684.1">
    <property type="nucleotide sequence ID" value="NZ_JBHLWR010000006.1"/>
</dbReference>
<sequence>MTRRAWDSLRRQLIDLLFPPACPCCRQPVAAHHGLCAACWRGLRFITSPCCERLGAPFSVDPGPGAVSPAAIARPPPWERARAATRFEHTARTLAHALKFGDRPDLALVMARLMAIAGAPLLAEADLIVPVPLHRLRLWRRRHNQAAALAAALAGVSGRPCDPLALRRTRLTRPQTGLSRLARTRNLRGAFAVAPDAKARVAGKRLLLVDDVLTTGSTAAAATRALLRAGAARVDVLAFAMVVRD</sequence>
<protein>
    <submittedName>
        <fullName evidence="4">ComF family protein</fullName>
    </submittedName>
</protein>
<keyword evidence="5" id="KW-1185">Reference proteome</keyword>
<dbReference type="PANTHER" id="PTHR47505:SF1">
    <property type="entry name" value="DNA UTILIZATION PROTEIN YHGH"/>
    <property type="match status" value="1"/>
</dbReference>
<dbReference type="Gene3D" id="3.40.50.2020">
    <property type="match status" value="1"/>
</dbReference>
<dbReference type="SUPFAM" id="SSF53271">
    <property type="entry name" value="PRTase-like"/>
    <property type="match status" value="1"/>
</dbReference>
<evidence type="ECO:0000313" key="4">
    <source>
        <dbReference type="EMBL" id="MFC3265534.1"/>
    </source>
</evidence>
<dbReference type="InterPro" id="IPR000836">
    <property type="entry name" value="PRTase_dom"/>
</dbReference>
<dbReference type="Proteomes" id="UP001595536">
    <property type="component" value="Unassembled WGS sequence"/>
</dbReference>
<reference evidence="5" key="1">
    <citation type="journal article" date="2019" name="Int. J. Syst. Evol. Microbiol.">
        <title>The Global Catalogue of Microorganisms (GCM) 10K type strain sequencing project: providing services to taxonomists for standard genome sequencing and annotation.</title>
        <authorList>
            <consortium name="The Broad Institute Genomics Platform"/>
            <consortium name="The Broad Institute Genome Sequencing Center for Infectious Disease"/>
            <person name="Wu L."/>
            <person name="Ma J."/>
        </authorList>
    </citation>
    <scope>NUCLEOTIDE SEQUENCE [LARGE SCALE GENOMIC DNA]</scope>
    <source>
        <strain evidence="5">CCM 7941</strain>
    </source>
</reference>
<dbReference type="Pfam" id="PF18912">
    <property type="entry name" value="DZR_2"/>
    <property type="match status" value="1"/>
</dbReference>
<comment type="similarity">
    <text evidence="1">Belongs to the ComF/GntX family.</text>
</comment>
<accession>A0ABV7LD34</accession>
<organism evidence="4 5">
    <name type="scientific">Camelimonas abortus</name>
    <dbReference type="NCBI Taxonomy" id="1017184"/>
    <lineage>
        <taxon>Bacteria</taxon>
        <taxon>Pseudomonadati</taxon>
        <taxon>Pseudomonadota</taxon>
        <taxon>Alphaproteobacteria</taxon>
        <taxon>Hyphomicrobiales</taxon>
        <taxon>Chelatococcaceae</taxon>
        <taxon>Camelimonas</taxon>
    </lineage>
</organism>
<evidence type="ECO:0000256" key="1">
    <source>
        <dbReference type="ARBA" id="ARBA00008007"/>
    </source>
</evidence>
<dbReference type="PANTHER" id="PTHR47505">
    <property type="entry name" value="DNA UTILIZATION PROTEIN YHGH"/>
    <property type="match status" value="1"/>
</dbReference>
<dbReference type="CDD" id="cd06223">
    <property type="entry name" value="PRTases_typeI"/>
    <property type="match status" value="1"/>
</dbReference>
<dbReference type="InterPro" id="IPR029057">
    <property type="entry name" value="PRTase-like"/>
</dbReference>
<dbReference type="EMBL" id="JBHRUV010000017">
    <property type="protein sequence ID" value="MFC3265534.1"/>
    <property type="molecule type" value="Genomic_DNA"/>
</dbReference>
<dbReference type="InterPro" id="IPR051910">
    <property type="entry name" value="ComF/GntX_DNA_util-trans"/>
</dbReference>